<dbReference type="SUPFAM" id="SSF54001">
    <property type="entry name" value="Cysteine proteinases"/>
    <property type="match status" value="1"/>
</dbReference>
<dbReference type="Proteomes" id="UP000887578">
    <property type="component" value="Unplaced"/>
</dbReference>
<sequence length="452" mass="52203">MVEYYEKEWISRKDNSFCFFGLDRVRNVNVLECFHSVGKQRFPKRPTYKNFLDAQRMAFSQYESRLKQLELGYDSRPQEHKYSDMDARLKCCEVDYIEGKANAENPSQLIRVLAAHLKRVNYVVHDIRNRSTNTVKSAKKSGKNEDALKAVLFDKTLDSLDYNEQASIVDKTITGDTDDAEDQQDYDIDQIYKSMVAEDFHLSCELGSDISITLSDDDNGEKPAKIRKIEKQKEDAKSVKQKDDGQDDGISVDESMFQQPPLQERPSLFDAPTVEQLQQALIALGIDPEEAYGSPLLLHHNNNISQKAENPFAIHKIDGDGNCGFRAVSYLLTGTQKYHWQLRLIATNELAVNGEKWDRIVGRVERIRYVHQARQLARMAPRPFEQPEWYLNNDHLFVLSSIINMNIYTVCKSKYTTLFQPHSSSGYRSNESHPNLFIWFAHRHFTACVRPR</sequence>
<dbReference type="WBParaSite" id="PDA_v2.g11798.t1">
    <property type="protein sequence ID" value="PDA_v2.g11798.t1"/>
    <property type="gene ID" value="PDA_v2.g11798"/>
</dbReference>
<evidence type="ECO:0000313" key="3">
    <source>
        <dbReference type="Proteomes" id="UP000887578"/>
    </source>
</evidence>
<feature type="domain" description="OTU" evidence="2">
    <location>
        <begin position="312"/>
        <end position="429"/>
    </location>
</feature>
<evidence type="ECO:0000259" key="2">
    <source>
        <dbReference type="PROSITE" id="PS50802"/>
    </source>
</evidence>
<organism evidence="3 4">
    <name type="scientific">Panagrolaimus davidi</name>
    <dbReference type="NCBI Taxonomy" id="227884"/>
    <lineage>
        <taxon>Eukaryota</taxon>
        <taxon>Metazoa</taxon>
        <taxon>Ecdysozoa</taxon>
        <taxon>Nematoda</taxon>
        <taxon>Chromadorea</taxon>
        <taxon>Rhabditida</taxon>
        <taxon>Tylenchina</taxon>
        <taxon>Panagrolaimomorpha</taxon>
        <taxon>Panagrolaimoidea</taxon>
        <taxon>Panagrolaimidae</taxon>
        <taxon>Panagrolaimus</taxon>
    </lineage>
</organism>
<protein>
    <submittedName>
        <fullName evidence="4">OTU domain-containing protein</fullName>
    </submittedName>
</protein>
<evidence type="ECO:0000256" key="1">
    <source>
        <dbReference type="SAM" id="MobiDB-lite"/>
    </source>
</evidence>
<keyword evidence="3" id="KW-1185">Reference proteome</keyword>
<feature type="region of interest" description="Disordered" evidence="1">
    <location>
        <begin position="229"/>
        <end position="253"/>
    </location>
</feature>
<dbReference type="InterPro" id="IPR003323">
    <property type="entry name" value="OTU_dom"/>
</dbReference>
<dbReference type="PROSITE" id="PS50802">
    <property type="entry name" value="OTU"/>
    <property type="match status" value="1"/>
</dbReference>
<reference evidence="4" key="1">
    <citation type="submission" date="2022-11" db="UniProtKB">
        <authorList>
            <consortium name="WormBaseParasite"/>
        </authorList>
    </citation>
    <scope>IDENTIFICATION</scope>
</reference>
<name>A0A914P3D2_9BILA</name>
<accession>A0A914P3D2</accession>
<dbReference type="InterPro" id="IPR038765">
    <property type="entry name" value="Papain-like_cys_pep_sf"/>
</dbReference>
<evidence type="ECO:0000313" key="4">
    <source>
        <dbReference type="WBParaSite" id="PDA_v2.g11798.t1"/>
    </source>
</evidence>
<feature type="compositionally biased region" description="Basic and acidic residues" evidence="1">
    <location>
        <begin position="229"/>
        <end position="244"/>
    </location>
</feature>
<dbReference type="AlphaFoldDB" id="A0A914P3D2"/>
<proteinExistence type="predicted"/>
<dbReference type="Gene3D" id="3.90.70.80">
    <property type="match status" value="1"/>
</dbReference>